<evidence type="ECO:0000313" key="2">
    <source>
        <dbReference type="Proteomes" id="UP001233999"/>
    </source>
</evidence>
<dbReference type="EMBL" id="JASPKZ010006483">
    <property type="protein sequence ID" value="KAJ9587135.1"/>
    <property type="molecule type" value="Genomic_DNA"/>
</dbReference>
<evidence type="ECO:0000313" key="1">
    <source>
        <dbReference type="EMBL" id="KAJ9587135.1"/>
    </source>
</evidence>
<proteinExistence type="predicted"/>
<protein>
    <submittedName>
        <fullName evidence="1">Uncharacterized protein</fullName>
    </submittedName>
</protein>
<reference evidence="1" key="1">
    <citation type="journal article" date="2023" name="IScience">
        <title>Live-bearing cockroach genome reveals convergent evolutionary mechanisms linked to viviparity in insects and beyond.</title>
        <authorList>
            <person name="Fouks B."/>
            <person name="Harrison M.C."/>
            <person name="Mikhailova A.A."/>
            <person name="Marchal E."/>
            <person name="English S."/>
            <person name="Carruthers M."/>
            <person name="Jennings E.C."/>
            <person name="Chiamaka E.L."/>
            <person name="Frigard R.A."/>
            <person name="Pippel M."/>
            <person name="Attardo G.M."/>
            <person name="Benoit J.B."/>
            <person name="Bornberg-Bauer E."/>
            <person name="Tobe S.S."/>
        </authorList>
    </citation>
    <scope>NUCLEOTIDE SEQUENCE</scope>
    <source>
        <strain evidence="1">Stay&amp;Tobe</strain>
    </source>
</reference>
<feature type="non-terminal residue" evidence="1">
    <location>
        <position position="1"/>
    </location>
</feature>
<sequence length="77" mass="8439">PYRQPVAKLPSSVSGDCPQLQEGGMDFLVDGLTKTAKKKLDKLNKINIHLQALFAAVEHGHVDRARTILESTDVNVN</sequence>
<comment type="caution">
    <text evidence="1">The sequence shown here is derived from an EMBL/GenBank/DDBJ whole genome shotgun (WGS) entry which is preliminary data.</text>
</comment>
<dbReference type="Proteomes" id="UP001233999">
    <property type="component" value="Unassembled WGS sequence"/>
</dbReference>
<keyword evidence="2" id="KW-1185">Reference proteome</keyword>
<accession>A0AAD7ZUF3</accession>
<feature type="non-terminal residue" evidence="1">
    <location>
        <position position="77"/>
    </location>
</feature>
<name>A0AAD7ZUF3_DIPPU</name>
<reference evidence="1" key="2">
    <citation type="submission" date="2023-05" db="EMBL/GenBank/DDBJ databases">
        <authorList>
            <person name="Fouks B."/>
        </authorList>
    </citation>
    <scope>NUCLEOTIDE SEQUENCE</scope>
    <source>
        <strain evidence="1">Stay&amp;Tobe</strain>
        <tissue evidence="1">Testes</tissue>
    </source>
</reference>
<dbReference type="AlphaFoldDB" id="A0AAD7ZUF3"/>
<gene>
    <name evidence="1" type="ORF">L9F63_019341</name>
</gene>
<organism evidence="1 2">
    <name type="scientific">Diploptera punctata</name>
    <name type="common">Pacific beetle cockroach</name>
    <dbReference type="NCBI Taxonomy" id="6984"/>
    <lineage>
        <taxon>Eukaryota</taxon>
        <taxon>Metazoa</taxon>
        <taxon>Ecdysozoa</taxon>
        <taxon>Arthropoda</taxon>
        <taxon>Hexapoda</taxon>
        <taxon>Insecta</taxon>
        <taxon>Pterygota</taxon>
        <taxon>Neoptera</taxon>
        <taxon>Polyneoptera</taxon>
        <taxon>Dictyoptera</taxon>
        <taxon>Blattodea</taxon>
        <taxon>Blaberoidea</taxon>
        <taxon>Blaberidae</taxon>
        <taxon>Diplopterinae</taxon>
        <taxon>Diploptera</taxon>
    </lineage>
</organism>